<evidence type="ECO:0000256" key="2">
    <source>
        <dbReference type="ARBA" id="ARBA00022823"/>
    </source>
</evidence>
<dbReference type="PANTHER" id="PTHR11715">
    <property type="entry name" value="GLYCINE CLEAVAGE SYSTEM H PROTEIN"/>
    <property type="match status" value="1"/>
</dbReference>
<keyword evidence="2 3" id="KW-0450">Lipoyl</keyword>
<dbReference type="EMBL" id="LR134476">
    <property type="protein sequence ID" value="VEI14069.1"/>
    <property type="molecule type" value="Genomic_DNA"/>
</dbReference>
<dbReference type="InterPro" id="IPR017453">
    <property type="entry name" value="GCV_H_sub"/>
</dbReference>
<dbReference type="InterPro" id="IPR002930">
    <property type="entry name" value="GCV_H"/>
</dbReference>
<dbReference type="GO" id="GO:0005960">
    <property type="term" value="C:glycine cleavage complex"/>
    <property type="evidence" value="ECO:0007669"/>
    <property type="project" value="InterPro"/>
</dbReference>
<evidence type="ECO:0000256" key="3">
    <source>
        <dbReference type="HAMAP-Rule" id="MF_00272"/>
    </source>
</evidence>
<dbReference type="GO" id="GO:0009249">
    <property type="term" value="P:protein lipoylation"/>
    <property type="evidence" value="ECO:0007669"/>
    <property type="project" value="TreeGrafter"/>
</dbReference>
<gene>
    <name evidence="3 6" type="primary">gcvH</name>
    <name evidence="6" type="ORF">NCTC13354_01801</name>
</gene>
<feature type="modified residue" description="N6-lipoyllysine" evidence="3 4">
    <location>
        <position position="63"/>
    </location>
</feature>
<name>A0A3S4WHI0_9ACTO</name>
<dbReference type="Pfam" id="PF01597">
    <property type="entry name" value="GCV_H"/>
    <property type="match status" value="1"/>
</dbReference>
<dbReference type="SUPFAM" id="SSF51230">
    <property type="entry name" value="Single hybrid motif"/>
    <property type="match status" value="1"/>
</dbReference>
<dbReference type="InterPro" id="IPR011053">
    <property type="entry name" value="Single_hybrid_motif"/>
</dbReference>
<dbReference type="PROSITE" id="PS00189">
    <property type="entry name" value="LIPOYL"/>
    <property type="match status" value="1"/>
</dbReference>
<proteinExistence type="inferred from homology"/>
<dbReference type="OrthoDB" id="9796712at2"/>
<dbReference type="KEGG" id="tbw:NCTC13354_01801"/>
<evidence type="ECO:0000256" key="1">
    <source>
        <dbReference type="ARBA" id="ARBA00009249"/>
    </source>
</evidence>
<dbReference type="PANTHER" id="PTHR11715:SF3">
    <property type="entry name" value="GLYCINE CLEAVAGE SYSTEM H PROTEIN-RELATED"/>
    <property type="match status" value="1"/>
</dbReference>
<dbReference type="CDD" id="cd06848">
    <property type="entry name" value="GCS_H"/>
    <property type="match status" value="1"/>
</dbReference>
<organism evidence="6 7">
    <name type="scientific">Trueperella bialowiezensis</name>
    <dbReference type="NCBI Taxonomy" id="312285"/>
    <lineage>
        <taxon>Bacteria</taxon>
        <taxon>Bacillati</taxon>
        <taxon>Actinomycetota</taxon>
        <taxon>Actinomycetes</taxon>
        <taxon>Actinomycetales</taxon>
        <taxon>Actinomycetaceae</taxon>
        <taxon>Trueperella</taxon>
    </lineage>
</organism>
<dbReference type="NCBIfam" id="NF002270">
    <property type="entry name" value="PRK01202.1"/>
    <property type="match status" value="1"/>
</dbReference>
<dbReference type="NCBIfam" id="TIGR00527">
    <property type="entry name" value="gcvH"/>
    <property type="match status" value="1"/>
</dbReference>
<dbReference type="AlphaFoldDB" id="A0A3S4WHI0"/>
<dbReference type="InterPro" id="IPR003016">
    <property type="entry name" value="2-oxoA_DH_lipoyl-BS"/>
</dbReference>
<reference evidence="6 7" key="1">
    <citation type="submission" date="2018-12" db="EMBL/GenBank/DDBJ databases">
        <authorList>
            <consortium name="Pathogen Informatics"/>
        </authorList>
    </citation>
    <scope>NUCLEOTIDE SEQUENCE [LARGE SCALE GENOMIC DNA]</scope>
    <source>
        <strain evidence="6 7">NCTC13354</strain>
    </source>
</reference>
<dbReference type="PROSITE" id="PS50968">
    <property type="entry name" value="BIOTINYL_LIPOYL"/>
    <property type="match status" value="1"/>
</dbReference>
<dbReference type="GO" id="GO:0005829">
    <property type="term" value="C:cytosol"/>
    <property type="evidence" value="ECO:0007669"/>
    <property type="project" value="TreeGrafter"/>
</dbReference>
<dbReference type="InterPro" id="IPR000089">
    <property type="entry name" value="Biotin_lipoyl"/>
</dbReference>
<dbReference type="Gene3D" id="2.40.50.100">
    <property type="match status" value="1"/>
</dbReference>
<evidence type="ECO:0000256" key="4">
    <source>
        <dbReference type="PIRSR" id="PIRSR617453-50"/>
    </source>
</evidence>
<protein>
    <recommendedName>
        <fullName evidence="3">Glycine cleavage system H protein</fullName>
    </recommendedName>
</protein>
<dbReference type="HAMAP" id="MF_00272">
    <property type="entry name" value="GcvH"/>
    <property type="match status" value="1"/>
</dbReference>
<comment type="subunit">
    <text evidence="3">The glycine cleavage system is composed of four proteins: P, T, L and H.</text>
</comment>
<comment type="similarity">
    <text evidence="1 3">Belongs to the GcvH family.</text>
</comment>
<dbReference type="GO" id="GO:0019464">
    <property type="term" value="P:glycine decarboxylation via glycine cleavage system"/>
    <property type="evidence" value="ECO:0007669"/>
    <property type="project" value="UniProtKB-UniRule"/>
</dbReference>
<dbReference type="InterPro" id="IPR033753">
    <property type="entry name" value="GCV_H/Fam206"/>
</dbReference>
<feature type="domain" description="Lipoyl-binding" evidence="5">
    <location>
        <begin position="22"/>
        <end position="104"/>
    </location>
</feature>
<evidence type="ECO:0000313" key="7">
    <source>
        <dbReference type="Proteomes" id="UP000269542"/>
    </source>
</evidence>
<comment type="function">
    <text evidence="3">The glycine cleavage system catalyzes the degradation of glycine. The H protein shuttles the methylamine group of glycine from the P protein to the T protein.</text>
</comment>
<accession>A0A3S4WHI0</accession>
<sequence length="126" mass="13572">MTVVKAGLRYTADHDWINSETPARVGVSDYAQNELGEVVYVELPEVGDELTAGEYCGELESTKSVAELEAPVSGTVVEVNQEVLDNPELVNEDPYGAGWLYTVTVTEEGPLSSAEEYAEEVGGTIE</sequence>
<evidence type="ECO:0000313" key="6">
    <source>
        <dbReference type="EMBL" id="VEI14069.1"/>
    </source>
</evidence>
<dbReference type="Proteomes" id="UP000269542">
    <property type="component" value="Chromosome"/>
</dbReference>
<comment type="cofactor">
    <cofactor evidence="3">
        <name>(R)-lipoate</name>
        <dbReference type="ChEBI" id="CHEBI:83088"/>
    </cofactor>
    <text evidence="3">Binds 1 lipoyl cofactor covalently.</text>
</comment>
<keyword evidence="7" id="KW-1185">Reference proteome</keyword>
<dbReference type="RefSeq" id="WP_126417107.1">
    <property type="nucleotide sequence ID" value="NZ_LR134476.1"/>
</dbReference>
<evidence type="ECO:0000259" key="5">
    <source>
        <dbReference type="PROSITE" id="PS50968"/>
    </source>
</evidence>